<dbReference type="Gene3D" id="3.40.50.720">
    <property type="entry name" value="NAD(P)-binding Rossmann-like Domain"/>
    <property type="match status" value="1"/>
</dbReference>
<feature type="region of interest" description="Disordered" evidence="2">
    <location>
        <begin position="33"/>
        <end position="52"/>
    </location>
</feature>
<comment type="caution">
    <text evidence="4">The sequence shown here is derived from an EMBL/GenBank/DDBJ whole genome shotgun (WGS) entry which is preliminary data.</text>
</comment>
<gene>
    <name evidence="4" type="ORF">NDI38_26855</name>
</gene>
<comment type="similarity">
    <text evidence="1">Belongs to the short-chain dehydrogenases/reductases (SDR) family.</text>
</comment>
<dbReference type="PANTHER" id="PTHR42760">
    <property type="entry name" value="SHORT-CHAIN DEHYDROGENASES/REDUCTASES FAMILY MEMBER"/>
    <property type="match status" value="1"/>
</dbReference>
<dbReference type="InterPro" id="IPR019546">
    <property type="entry name" value="TAT_signal_bac_arc"/>
</dbReference>
<feature type="signal peptide" evidence="3">
    <location>
        <begin position="1"/>
        <end position="38"/>
    </location>
</feature>
<dbReference type="CDD" id="cd05233">
    <property type="entry name" value="SDR_c"/>
    <property type="match status" value="1"/>
</dbReference>
<reference evidence="4 5" key="1">
    <citation type="submission" date="2022-04" db="EMBL/GenBank/DDBJ databases">
        <title>Positive selection, recombination, and allopatry shape intraspecific diversity of widespread and dominant cyanobacteria.</title>
        <authorList>
            <person name="Wei J."/>
            <person name="Shu W."/>
            <person name="Hu C."/>
        </authorList>
    </citation>
    <scope>NUCLEOTIDE SEQUENCE [LARGE SCALE GENOMIC DNA]</scope>
    <source>
        <strain evidence="4 5">AS-A4</strain>
    </source>
</reference>
<accession>A0ABV0KRY8</accession>
<dbReference type="Proteomes" id="UP001476950">
    <property type="component" value="Unassembled WGS sequence"/>
</dbReference>
<dbReference type="InterPro" id="IPR006311">
    <property type="entry name" value="TAT_signal"/>
</dbReference>
<sequence length="330" mass="34232">MKKLNRSRRGLIKGATLAATGMALGAGLAPLQTQPATAQTSPQTKAQPQPSSALPLAGKVAFVTGAARGIGRAIAEVFARNGAAVAMLDLADPARLNSSRGYRVSNIDEFNTAVAAVKQYGTGVLQLQVDVRDLAAMQSAAERTHRELGGLDIVVANAGYVAWHSFEDGTPQLWHDVVDVNVHGVFNTAKAAIPFLKQRGGGRIINMASVGGRAGFAGNGAYTATKWAVIGMTKQAAQELGQYNITVNAIAPGAVNTPMYRSEGQMRSMGVSSREEQDALLNPLSPLGNAGAIEPEAIAQTALFLASDAAKTISGTTIDNALGFNASYTA</sequence>
<dbReference type="PRINTS" id="PR00081">
    <property type="entry name" value="GDHRDH"/>
</dbReference>
<evidence type="ECO:0000256" key="2">
    <source>
        <dbReference type="SAM" id="MobiDB-lite"/>
    </source>
</evidence>
<organism evidence="4 5">
    <name type="scientific">Stenomitos frigidus AS-A4</name>
    <dbReference type="NCBI Taxonomy" id="2933935"/>
    <lineage>
        <taxon>Bacteria</taxon>
        <taxon>Bacillati</taxon>
        <taxon>Cyanobacteriota</taxon>
        <taxon>Cyanophyceae</taxon>
        <taxon>Leptolyngbyales</taxon>
        <taxon>Leptolyngbyaceae</taxon>
        <taxon>Stenomitos</taxon>
    </lineage>
</organism>
<protein>
    <submittedName>
        <fullName evidence="4">SDR family oxidoreductase</fullName>
    </submittedName>
</protein>
<dbReference type="InterPro" id="IPR020904">
    <property type="entry name" value="Sc_DH/Rdtase_CS"/>
</dbReference>
<dbReference type="NCBIfam" id="TIGR01409">
    <property type="entry name" value="TAT_signal_seq"/>
    <property type="match status" value="1"/>
</dbReference>
<dbReference type="PROSITE" id="PS51318">
    <property type="entry name" value="TAT"/>
    <property type="match status" value="1"/>
</dbReference>
<keyword evidence="5" id="KW-1185">Reference proteome</keyword>
<keyword evidence="3" id="KW-0732">Signal</keyword>
<dbReference type="SUPFAM" id="SSF51735">
    <property type="entry name" value="NAD(P)-binding Rossmann-fold domains"/>
    <property type="match status" value="1"/>
</dbReference>
<name>A0ABV0KRY8_9CYAN</name>
<dbReference type="InterPro" id="IPR036291">
    <property type="entry name" value="NAD(P)-bd_dom_sf"/>
</dbReference>
<evidence type="ECO:0000256" key="3">
    <source>
        <dbReference type="SAM" id="SignalP"/>
    </source>
</evidence>
<evidence type="ECO:0000313" key="4">
    <source>
        <dbReference type="EMBL" id="MEP1061999.1"/>
    </source>
</evidence>
<dbReference type="RefSeq" id="WP_190448852.1">
    <property type="nucleotide sequence ID" value="NZ_JAMPLM010000050.1"/>
</dbReference>
<dbReference type="Pfam" id="PF13561">
    <property type="entry name" value="adh_short_C2"/>
    <property type="match status" value="1"/>
</dbReference>
<dbReference type="EMBL" id="JAMPLM010000050">
    <property type="protein sequence ID" value="MEP1061999.1"/>
    <property type="molecule type" value="Genomic_DNA"/>
</dbReference>
<feature type="chain" id="PRO_5046238680" evidence="3">
    <location>
        <begin position="39"/>
        <end position="330"/>
    </location>
</feature>
<dbReference type="PRINTS" id="PR00080">
    <property type="entry name" value="SDRFAMILY"/>
</dbReference>
<dbReference type="PROSITE" id="PS00061">
    <property type="entry name" value="ADH_SHORT"/>
    <property type="match status" value="1"/>
</dbReference>
<evidence type="ECO:0000313" key="5">
    <source>
        <dbReference type="Proteomes" id="UP001476950"/>
    </source>
</evidence>
<proteinExistence type="inferred from homology"/>
<evidence type="ECO:0000256" key="1">
    <source>
        <dbReference type="ARBA" id="ARBA00006484"/>
    </source>
</evidence>
<dbReference type="InterPro" id="IPR002347">
    <property type="entry name" value="SDR_fam"/>
</dbReference>